<dbReference type="Gene3D" id="3.80.10.10">
    <property type="entry name" value="Ribonuclease Inhibitor"/>
    <property type="match status" value="1"/>
</dbReference>
<dbReference type="Pfam" id="PF13855">
    <property type="entry name" value="LRR_8"/>
    <property type="match status" value="1"/>
</dbReference>
<dbReference type="EMBL" id="KK121018">
    <property type="protein sequence ID" value="KFM79559.1"/>
    <property type="molecule type" value="Genomic_DNA"/>
</dbReference>
<dbReference type="Proteomes" id="UP000054359">
    <property type="component" value="Unassembled WGS sequence"/>
</dbReference>
<dbReference type="PROSITE" id="PS51450">
    <property type="entry name" value="LRR"/>
    <property type="match status" value="1"/>
</dbReference>
<organism evidence="3 4">
    <name type="scientific">Stegodyphus mimosarum</name>
    <name type="common">African social velvet spider</name>
    <dbReference type="NCBI Taxonomy" id="407821"/>
    <lineage>
        <taxon>Eukaryota</taxon>
        <taxon>Metazoa</taxon>
        <taxon>Ecdysozoa</taxon>
        <taxon>Arthropoda</taxon>
        <taxon>Chelicerata</taxon>
        <taxon>Arachnida</taxon>
        <taxon>Araneae</taxon>
        <taxon>Araneomorphae</taxon>
        <taxon>Entelegynae</taxon>
        <taxon>Eresoidea</taxon>
        <taxon>Eresidae</taxon>
        <taxon>Stegodyphus</taxon>
    </lineage>
</organism>
<keyword evidence="2" id="KW-0677">Repeat</keyword>
<dbReference type="OMA" id="DVICEFT"/>
<accession>A0A087UQC0</accession>
<dbReference type="InterPro" id="IPR003591">
    <property type="entry name" value="Leu-rich_rpt_typical-subtyp"/>
</dbReference>
<proteinExistence type="predicted"/>
<dbReference type="PANTHER" id="PTHR45712">
    <property type="entry name" value="AGAP008170-PA"/>
    <property type="match status" value="1"/>
</dbReference>
<evidence type="ECO:0000256" key="1">
    <source>
        <dbReference type="ARBA" id="ARBA00022614"/>
    </source>
</evidence>
<dbReference type="PANTHER" id="PTHR45712:SF22">
    <property type="entry name" value="INSULIN-LIKE GROWTH FACTOR-BINDING PROTEIN COMPLEX ACID LABILE SUBUNIT"/>
    <property type="match status" value="1"/>
</dbReference>
<keyword evidence="4" id="KW-1185">Reference proteome</keyword>
<dbReference type="SUPFAM" id="SSF52058">
    <property type="entry name" value="L domain-like"/>
    <property type="match status" value="1"/>
</dbReference>
<protein>
    <submittedName>
        <fullName evidence="3">Putative G-protein coupled receptor 125</fullName>
    </submittedName>
</protein>
<keyword evidence="1" id="KW-0433">Leucine-rich repeat</keyword>
<feature type="non-terminal residue" evidence="3">
    <location>
        <position position="179"/>
    </location>
</feature>
<gene>
    <name evidence="3" type="ORF">X975_19985</name>
</gene>
<evidence type="ECO:0000256" key="2">
    <source>
        <dbReference type="ARBA" id="ARBA00022737"/>
    </source>
</evidence>
<evidence type="ECO:0000313" key="4">
    <source>
        <dbReference type="Proteomes" id="UP000054359"/>
    </source>
</evidence>
<reference evidence="3 4" key="1">
    <citation type="submission" date="2013-11" db="EMBL/GenBank/DDBJ databases">
        <title>Genome sequencing of Stegodyphus mimosarum.</title>
        <authorList>
            <person name="Bechsgaard J."/>
        </authorList>
    </citation>
    <scope>NUCLEOTIDE SEQUENCE [LARGE SCALE GENOMIC DNA]</scope>
</reference>
<sequence>MTYAVRTESVSCPLLPSSKTCSCVMKTRGLDLSCDRAGLDDLRQSIKAVTSTKENVWYLKLRNLKLNNIPGDLLGEMHVTHFIVHNSSLSSIDDEAFSGIAEYLETLDLAQNSLERVPTAALENLSNLASLNLNYNKIEILHAEAFRGLISLVRLNLFGNKIKFIDNLAFEGTGGNLTH</sequence>
<name>A0A087UQC0_STEMI</name>
<dbReference type="InterPro" id="IPR032675">
    <property type="entry name" value="LRR_dom_sf"/>
</dbReference>
<dbReference type="InterPro" id="IPR050333">
    <property type="entry name" value="SLRP"/>
</dbReference>
<keyword evidence="3" id="KW-0675">Receptor</keyword>
<dbReference type="OrthoDB" id="6420795at2759"/>
<dbReference type="STRING" id="407821.A0A087UQC0"/>
<dbReference type="AlphaFoldDB" id="A0A087UQC0"/>
<evidence type="ECO:0000313" key="3">
    <source>
        <dbReference type="EMBL" id="KFM79559.1"/>
    </source>
</evidence>
<dbReference type="SMART" id="SM00369">
    <property type="entry name" value="LRR_TYP"/>
    <property type="match status" value="3"/>
</dbReference>
<dbReference type="InterPro" id="IPR001611">
    <property type="entry name" value="Leu-rich_rpt"/>
</dbReference>